<dbReference type="OrthoDB" id="2359033at2759"/>
<organism evidence="2 3">
    <name type="scientific">Symbiodinium microadriaticum</name>
    <name type="common">Dinoflagellate</name>
    <name type="synonym">Zooxanthella microadriatica</name>
    <dbReference type="NCBI Taxonomy" id="2951"/>
    <lineage>
        <taxon>Eukaryota</taxon>
        <taxon>Sar</taxon>
        <taxon>Alveolata</taxon>
        <taxon>Dinophyceae</taxon>
        <taxon>Suessiales</taxon>
        <taxon>Symbiodiniaceae</taxon>
        <taxon>Symbiodinium</taxon>
    </lineage>
</organism>
<dbReference type="Proteomes" id="UP000186817">
    <property type="component" value="Unassembled WGS sequence"/>
</dbReference>
<dbReference type="AlphaFoldDB" id="A0A1Q9EH02"/>
<dbReference type="Gene3D" id="3.30.710.10">
    <property type="entry name" value="Potassium Channel Kv1.1, Chain A"/>
    <property type="match status" value="1"/>
</dbReference>
<comment type="caution">
    <text evidence="2">The sequence shown here is derived from an EMBL/GenBank/DDBJ whole genome shotgun (WGS) entry which is preliminary data.</text>
</comment>
<sequence length="493" mass="54975">MSTGSKRKREPAGIFSDKDLSATSDVWKECFGKDGNFTVIVEEPAGEASKDTEGQTVAKRTEFKVWSFLLAQWSPVFETMISSDNYSESKDAQVVIEDFSANAVETFLRFLYCGIVAGSAAGLVEVSALADKYQVKALHALCMPLIREALTPVTACEILASAQRFHMDDLRTEALDVILAEPKEALQKRPPLRPELLEEILGSDLLCTEAEALRNIVRSWEGKECDSLASIINIQHKNEHTDDVLGTLWRHYKSDEKKSVFLGYWVSVVLGPRKGRNMTTDQLQHIASNQVRYGFSNGWVQWQFPHGWVHLQGFSFGSEIPASTAFRIHVKSDEDGATWHLAYGSHEMEIEAETFLACKRPPSLVNYFKLEVLKGGLPKSFFKIHGIMQMAQSEWAEGHALSLQSQENVLRIVCYNAAISACEKGGKWSMVLALMQQLVFDGLVADLVTHSACLRAFNACIAWKQSLHVIMELHRGSHAVDMVICGQCDDPPD</sequence>
<keyword evidence="3" id="KW-1185">Reference proteome</keyword>
<accession>A0A1Q9EH02</accession>
<dbReference type="Pfam" id="PF00651">
    <property type="entry name" value="BTB"/>
    <property type="match status" value="1"/>
</dbReference>
<gene>
    <name evidence="2" type="primary">bath-40</name>
    <name evidence="2" type="ORF">AK812_SmicGene9918</name>
</gene>
<proteinExistence type="predicted"/>
<reference evidence="2 3" key="1">
    <citation type="submission" date="2016-02" db="EMBL/GenBank/DDBJ databases">
        <title>Genome analysis of coral dinoflagellate symbionts highlights evolutionary adaptations to a symbiotic lifestyle.</title>
        <authorList>
            <person name="Aranda M."/>
            <person name="Li Y."/>
            <person name="Liew Y.J."/>
            <person name="Baumgarten S."/>
            <person name="Simakov O."/>
            <person name="Wilson M."/>
            <person name="Piel J."/>
            <person name="Ashoor H."/>
            <person name="Bougouffa S."/>
            <person name="Bajic V.B."/>
            <person name="Ryu T."/>
            <person name="Ravasi T."/>
            <person name="Bayer T."/>
            <person name="Micklem G."/>
            <person name="Kim H."/>
            <person name="Bhak J."/>
            <person name="Lajeunesse T.C."/>
            <person name="Voolstra C.R."/>
        </authorList>
    </citation>
    <scope>NUCLEOTIDE SEQUENCE [LARGE SCALE GENOMIC DNA]</scope>
    <source>
        <strain evidence="2 3">CCMP2467</strain>
    </source>
</reference>
<evidence type="ECO:0000259" key="1">
    <source>
        <dbReference type="PROSITE" id="PS50097"/>
    </source>
</evidence>
<dbReference type="SMART" id="SM00225">
    <property type="entry name" value="BTB"/>
    <property type="match status" value="1"/>
</dbReference>
<name>A0A1Q9EH02_SYMMI</name>
<dbReference type="SUPFAM" id="SSF54695">
    <property type="entry name" value="POZ domain"/>
    <property type="match status" value="1"/>
</dbReference>
<feature type="domain" description="BTB" evidence="1">
    <location>
        <begin position="52"/>
        <end position="120"/>
    </location>
</feature>
<dbReference type="InterPro" id="IPR000210">
    <property type="entry name" value="BTB/POZ_dom"/>
</dbReference>
<dbReference type="Gene3D" id="1.25.40.10">
    <property type="entry name" value="Tetratricopeptide repeat domain"/>
    <property type="match status" value="1"/>
</dbReference>
<dbReference type="PANTHER" id="PTHR24413">
    <property type="entry name" value="SPECKLE-TYPE POZ PROTEIN"/>
    <property type="match status" value="1"/>
</dbReference>
<protein>
    <submittedName>
        <fullName evidence="2">BTB and MATH domain-containing protein 40</fullName>
    </submittedName>
</protein>
<dbReference type="InterPro" id="IPR011333">
    <property type="entry name" value="SKP1/BTB/POZ_sf"/>
</dbReference>
<dbReference type="PROSITE" id="PS50097">
    <property type="entry name" value="BTB"/>
    <property type="match status" value="1"/>
</dbReference>
<dbReference type="EMBL" id="LSRX01000153">
    <property type="protein sequence ID" value="OLQ06734.1"/>
    <property type="molecule type" value="Genomic_DNA"/>
</dbReference>
<dbReference type="InterPro" id="IPR011990">
    <property type="entry name" value="TPR-like_helical_dom_sf"/>
</dbReference>
<evidence type="ECO:0000313" key="2">
    <source>
        <dbReference type="EMBL" id="OLQ06734.1"/>
    </source>
</evidence>
<evidence type="ECO:0000313" key="3">
    <source>
        <dbReference type="Proteomes" id="UP000186817"/>
    </source>
</evidence>